<dbReference type="Pfam" id="PF13359">
    <property type="entry name" value="DDE_Tnp_4"/>
    <property type="match status" value="1"/>
</dbReference>
<dbReference type="InterPro" id="IPR027806">
    <property type="entry name" value="HARBI1_dom"/>
</dbReference>
<dbReference type="Proteomes" id="UP000215335">
    <property type="component" value="Unassembled WGS sequence"/>
</dbReference>
<feature type="domain" description="DDE Tnp4" evidence="3">
    <location>
        <begin position="18"/>
        <end position="111"/>
    </location>
</feature>
<comment type="caution">
    <text evidence="4">The sequence shown here is derived from an EMBL/GenBank/DDBJ whole genome shotgun (WGS) entry which is preliminary data.</text>
</comment>
<dbReference type="OrthoDB" id="7446692at2759"/>
<dbReference type="AlphaFoldDB" id="A0A232EKM5"/>
<evidence type="ECO:0000256" key="1">
    <source>
        <dbReference type="ARBA" id="ARBA00001968"/>
    </source>
</evidence>
<accession>A0A232EKM5</accession>
<evidence type="ECO:0000259" key="3">
    <source>
        <dbReference type="Pfam" id="PF13359"/>
    </source>
</evidence>
<reference evidence="4 5" key="1">
    <citation type="journal article" date="2017" name="Curr. Biol.">
        <title>The Evolution of Venom by Co-option of Single-Copy Genes.</title>
        <authorList>
            <person name="Martinson E.O."/>
            <person name="Mrinalini"/>
            <person name="Kelkar Y.D."/>
            <person name="Chang C.H."/>
            <person name="Werren J.H."/>
        </authorList>
    </citation>
    <scope>NUCLEOTIDE SEQUENCE [LARGE SCALE GENOMIC DNA]</scope>
    <source>
        <strain evidence="4 5">Alberta</strain>
        <tissue evidence="4">Whole body</tissue>
    </source>
</reference>
<organism evidence="4 5">
    <name type="scientific">Trichomalopsis sarcophagae</name>
    <dbReference type="NCBI Taxonomy" id="543379"/>
    <lineage>
        <taxon>Eukaryota</taxon>
        <taxon>Metazoa</taxon>
        <taxon>Ecdysozoa</taxon>
        <taxon>Arthropoda</taxon>
        <taxon>Hexapoda</taxon>
        <taxon>Insecta</taxon>
        <taxon>Pterygota</taxon>
        <taxon>Neoptera</taxon>
        <taxon>Endopterygota</taxon>
        <taxon>Hymenoptera</taxon>
        <taxon>Apocrita</taxon>
        <taxon>Proctotrupomorpha</taxon>
        <taxon>Chalcidoidea</taxon>
        <taxon>Pteromalidae</taxon>
        <taxon>Pteromalinae</taxon>
        <taxon>Trichomalopsis</taxon>
    </lineage>
</organism>
<evidence type="ECO:0000313" key="4">
    <source>
        <dbReference type="EMBL" id="OXU18868.1"/>
    </source>
</evidence>
<gene>
    <name evidence="4" type="ORF">TSAR_003947</name>
</gene>
<proteinExistence type="predicted"/>
<dbReference type="STRING" id="543379.A0A232EKM5"/>
<dbReference type="EMBL" id="NNAY01003789">
    <property type="protein sequence ID" value="OXU18868.1"/>
    <property type="molecule type" value="Genomic_DNA"/>
</dbReference>
<keyword evidence="2" id="KW-0479">Metal-binding</keyword>
<sequence length="301" mass="35210">MIAATTNGFIIDVYGPYSGDIFIVDRGFRDVIPKLENNGYTARMPYFLDKNKKQLTFEQANKSRIVTKLRFVIEVVNGILKSKFRIFDHVWFNKSIPHLMQDFKIACAIYNSYFNRIESDKDNCDVIAAAMLRDITKPNLLQNLIDETNLLKKRKVFSTMNADTIPEFPILSWNNLYNIALGSYQIKQAVSYYGEHINTDGKYEIKVHNDTENIDFQKYKITIGRPLFIRVQLLSRHSKQIRYSAFILLDLNKTQKESVQHWYCQCYGRHLQDIREPATFLNNYFLNDHVALDSDESDQES</sequence>
<evidence type="ECO:0000256" key="2">
    <source>
        <dbReference type="ARBA" id="ARBA00022723"/>
    </source>
</evidence>
<dbReference type="GO" id="GO:0046872">
    <property type="term" value="F:metal ion binding"/>
    <property type="evidence" value="ECO:0007669"/>
    <property type="project" value="UniProtKB-KW"/>
</dbReference>
<keyword evidence="5" id="KW-1185">Reference proteome</keyword>
<evidence type="ECO:0000313" key="5">
    <source>
        <dbReference type="Proteomes" id="UP000215335"/>
    </source>
</evidence>
<comment type="cofactor">
    <cofactor evidence="1">
        <name>a divalent metal cation</name>
        <dbReference type="ChEBI" id="CHEBI:60240"/>
    </cofactor>
</comment>
<name>A0A232EKM5_9HYME</name>
<protein>
    <recommendedName>
        <fullName evidence="3">DDE Tnp4 domain-containing protein</fullName>
    </recommendedName>
</protein>